<evidence type="ECO:0000313" key="4">
    <source>
        <dbReference type="Proteomes" id="UP000182841"/>
    </source>
</evidence>
<feature type="transmembrane region" description="Helical" evidence="2">
    <location>
        <begin position="417"/>
        <end position="441"/>
    </location>
</feature>
<sequence>MARTGRDGLRAADGGGTATDALPDEHGEAAADGTADDAAWSAALIRAQLAPGELWARAALVVALCAGCGLLASGIYDYTHVGRPEGLAANLSLGTGTVLVPGALVVLLRLRGRSRDRHRMIELYGGPAGGKTGQALRGRRAGWTALSVLALLLAFVFLLSGLMQAFSSDPYEEPDPTVYGALLAWAVILTVAGCGGMARARRYRPRTDGPFATGTSGATGSERAPRMAPGAGLYTRLGARPAAPHRLSPRLDARIQQLSLPAATALATTVTLVGCALAATAMVLPTYAGGEPLFWTLLLFTALYLVLLILELTYYGPRPGYLLLGILAGLALLVVAGNGNTASVLGQRGTWTRVELTEVHHPAKGGPTCDMRPLAEDGIRTDGLRLPCSEDEVGETLSVVADPRGEVRPSRSEPTELGAFVVGWGITTGALVGCAIGAAVYGHRRRSELGLHTSEPTGGSSR</sequence>
<feature type="transmembrane region" description="Helical" evidence="2">
    <location>
        <begin position="260"/>
        <end position="287"/>
    </location>
</feature>
<accession>A0A1H9UF16</accession>
<gene>
    <name evidence="3" type="ORF">SAMN05421870_108130</name>
</gene>
<feature type="region of interest" description="Disordered" evidence="1">
    <location>
        <begin position="206"/>
        <end position="226"/>
    </location>
</feature>
<dbReference type="STRING" id="943816.AN217_07285"/>
<evidence type="ECO:0000313" key="3">
    <source>
        <dbReference type="EMBL" id="SES07949.1"/>
    </source>
</evidence>
<keyword evidence="2" id="KW-0812">Transmembrane</keyword>
<keyword evidence="2" id="KW-0472">Membrane</keyword>
<feature type="transmembrane region" description="Helical" evidence="2">
    <location>
        <begin position="141"/>
        <end position="166"/>
    </location>
</feature>
<organism evidence="3 4">
    <name type="scientific">Streptomyces qinglanensis</name>
    <dbReference type="NCBI Taxonomy" id="943816"/>
    <lineage>
        <taxon>Bacteria</taxon>
        <taxon>Bacillati</taxon>
        <taxon>Actinomycetota</taxon>
        <taxon>Actinomycetes</taxon>
        <taxon>Kitasatosporales</taxon>
        <taxon>Streptomycetaceae</taxon>
        <taxon>Streptomyces</taxon>
    </lineage>
</organism>
<feature type="compositionally biased region" description="Basic and acidic residues" evidence="1">
    <location>
        <begin position="1"/>
        <end position="10"/>
    </location>
</feature>
<protein>
    <submittedName>
        <fullName evidence="3">Uncharacterized protein</fullName>
    </submittedName>
</protein>
<dbReference type="AlphaFoldDB" id="A0A1H9UF16"/>
<name>A0A1H9UF16_9ACTN</name>
<feature type="region of interest" description="Disordered" evidence="1">
    <location>
        <begin position="1"/>
        <end position="30"/>
    </location>
</feature>
<proteinExistence type="predicted"/>
<dbReference type="Proteomes" id="UP000182841">
    <property type="component" value="Unassembled WGS sequence"/>
</dbReference>
<feature type="transmembrane region" description="Helical" evidence="2">
    <location>
        <begin position="321"/>
        <end position="339"/>
    </location>
</feature>
<reference evidence="4" key="1">
    <citation type="submission" date="2016-10" db="EMBL/GenBank/DDBJ databases">
        <authorList>
            <person name="Varghese N."/>
            <person name="Submissions S."/>
        </authorList>
    </citation>
    <scope>NUCLEOTIDE SEQUENCE [LARGE SCALE GENOMIC DNA]</scope>
    <source>
        <strain evidence="4">CGMCC 4.6825</strain>
    </source>
</reference>
<feature type="transmembrane region" description="Helical" evidence="2">
    <location>
        <begin position="54"/>
        <end position="76"/>
    </location>
</feature>
<dbReference type="OrthoDB" id="4128774at2"/>
<feature type="transmembrane region" description="Helical" evidence="2">
    <location>
        <begin position="178"/>
        <end position="198"/>
    </location>
</feature>
<dbReference type="EMBL" id="FOGO01000008">
    <property type="protein sequence ID" value="SES07949.1"/>
    <property type="molecule type" value="Genomic_DNA"/>
</dbReference>
<evidence type="ECO:0000256" key="2">
    <source>
        <dbReference type="SAM" id="Phobius"/>
    </source>
</evidence>
<feature type="transmembrane region" description="Helical" evidence="2">
    <location>
        <begin position="293"/>
        <end position="314"/>
    </location>
</feature>
<evidence type="ECO:0000256" key="1">
    <source>
        <dbReference type="SAM" id="MobiDB-lite"/>
    </source>
</evidence>
<keyword evidence="4" id="KW-1185">Reference proteome</keyword>
<dbReference type="RefSeq" id="WP_075001432.1">
    <property type="nucleotide sequence ID" value="NZ_FOGO01000008.1"/>
</dbReference>
<keyword evidence="2" id="KW-1133">Transmembrane helix</keyword>
<feature type="transmembrane region" description="Helical" evidence="2">
    <location>
        <begin position="88"/>
        <end position="110"/>
    </location>
</feature>